<dbReference type="OrthoDB" id="1942479at2"/>
<sequence length="110" mass="13132">MIYDRLDLVLYLLERGVDYKGVMSYTGGSNYGKPNEEKVSLFLVDKLRYKVYGLDTKWYQEKIKIIRFLASQGIDYWKTPIPQTIINRISEMSKTNNWSERKKNEFISKY</sequence>
<gene>
    <name evidence="1" type="ORF">LPTSP2_33510</name>
</gene>
<comment type="caution">
    <text evidence="1">The sequence shown here is derived from an EMBL/GenBank/DDBJ whole genome shotgun (WGS) entry which is preliminary data.</text>
</comment>
<protein>
    <submittedName>
        <fullName evidence="1">Uncharacterized protein</fullName>
    </submittedName>
</protein>
<organism evidence="1 2">
    <name type="scientific">Leptospira ellinghausenii</name>
    <dbReference type="NCBI Taxonomy" id="1917822"/>
    <lineage>
        <taxon>Bacteria</taxon>
        <taxon>Pseudomonadati</taxon>
        <taxon>Spirochaetota</taxon>
        <taxon>Spirochaetia</taxon>
        <taxon>Leptospirales</taxon>
        <taxon>Leptospiraceae</taxon>
        <taxon>Leptospira</taxon>
    </lineage>
</organism>
<accession>A0A2P2DHG6</accession>
<evidence type="ECO:0000313" key="1">
    <source>
        <dbReference type="EMBL" id="GBF44048.1"/>
    </source>
</evidence>
<name>A0A2P2DHG6_9LEPT</name>
<dbReference type="AlphaFoldDB" id="A0A2P2DHG6"/>
<proteinExistence type="predicted"/>
<dbReference type="EMBL" id="BFAZ01000010">
    <property type="protein sequence ID" value="GBF44048.1"/>
    <property type="molecule type" value="Genomic_DNA"/>
</dbReference>
<evidence type="ECO:0000313" key="2">
    <source>
        <dbReference type="Proteomes" id="UP000245206"/>
    </source>
</evidence>
<keyword evidence="2" id="KW-1185">Reference proteome</keyword>
<reference evidence="2" key="1">
    <citation type="journal article" date="2019" name="Microbiol. Immunol.">
        <title>Molecular and phenotypic characterization of Leptospira johnsonii sp. nov., Leptospira ellinghausenii sp. nov. and Leptospira ryugenii sp. nov. isolated from soil and water in Japan.</title>
        <authorList>
            <person name="Masuzawa T."/>
            <person name="Saito M."/>
            <person name="Nakao R."/>
            <person name="Nikaido Y."/>
            <person name="Matsumoto M."/>
            <person name="Ogawa M."/>
            <person name="Yokoyama M."/>
            <person name="Hidaka Y."/>
            <person name="Tomita J."/>
            <person name="Sakakibara K."/>
            <person name="Suzuki K."/>
            <person name="Yasuda S."/>
            <person name="Sato H."/>
            <person name="Yamaguchi M."/>
            <person name="Yoshida S.I."/>
            <person name="Koizumi N."/>
            <person name="Kawamura Y."/>
        </authorList>
    </citation>
    <scope>NUCLEOTIDE SEQUENCE [LARGE SCALE GENOMIC DNA]</scope>
    <source>
        <strain evidence="2">E18</strain>
    </source>
</reference>
<dbReference type="Proteomes" id="UP000245206">
    <property type="component" value="Unassembled WGS sequence"/>
</dbReference>